<dbReference type="Proteomes" id="UP001183817">
    <property type="component" value="Unassembled WGS sequence"/>
</dbReference>
<comment type="caution">
    <text evidence="3">The sequence shown here is derived from an EMBL/GenBank/DDBJ whole genome shotgun (WGS) entry which is preliminary data.</text>
</comment>
<name>A0ABU2BMZ7_9MICC</name>
<feature type="signal peptide" evidence="2">
    <location>
        <begin position="1"/>
        <end position="17"/>
    </location>
</feature>
<evidence type="ECO:0000313" key="4">
    <source>
        <dbReference type="Proteomes" id="UP001183817"/>
    </source>
</evidence>
<keyword evidence="2" id="KW-0732">Signal</keyword>
<organism evidence="3 4">
    <name type="scientific">Paeniglutamicibacter sulfureus</name>
    <dbReference type="NCBI Taxonomy" id="43666"/>
    <lineage>
        <taxon>Bacteria</taxon>
        <taxon>Bacillati</taxon>
        <taxon>Actinomycetota</taxon>
        <taxon>Actinomycetes</taxon>
        <taxon>Micrococcales</taxon>
        <taxon>Micrococcaceae</taxon>
        <taxon>Paeniglutamicibacter</taxon>
    </lineage>
</organism>
<reference evidence="3 4" key="1">
    <citation type="submission" date="2023-07" db="EMBL/GenBank/DDBJ databases">
        <title>Sequencing the genomes of 1000 actinobacteria strains.</title>
        <authorList>
            <person name="Klenk H.-P."/>
        </authorList>
    </citation>
    <scope>NUCLEOTIDE SEQUENCE [LARGE SCALE GENOMIC DNA]</scope>
    <source>
        <strain evidence="3 4">DSM 20167</strain>
    </source>
</reference>
<evidence type="ECO:0000256" key="1">
    <source>
        <dbReference type="SAM" id="MobiDB-lite"/>
    </source>
</evidence>
<feature type="chain" id="PRO_5045056357" evidence="2">
    <location>
        <begin position="18"/>
        <end position="62"/>
    </location>
</feature>
<feature type="region of interest" description="Disordered" evidence="1">
    <location>
        <begin position="31"/>
        <end position="62"/>
    </location>
</feature>
<keyword evidence="4" id="KW-1185">Reference proteome</keyword>
<proteinExistence type="predicted"/>
<gene>
    <name evidence="3" type="ORF">J2S64_003715</name>
</gene>
<sequence>MQMWMVASLAFPGAALGALFMKGMDEGQASHQASVVRGQGVARSGPGELRSPHLPWGNVAWE</sequence>
<protein>
    <submittedName>
        <fullName evidence="3">Uncharacterized protein</fullName>
    </submittedName>
</protein>
<evidence type="ECO:0000256" key="2">
    <source>
        <dbReference type="SAM" id="SignalP"/>
    </source>
</evidence>
<evidence type="ECO:0000313" key="3">
    <source>
        <dbReference type="EMBL" id="MDR7360024.1"/>
    </source>
</evidence>
<accession>A0ABU2BMZ7</accession>
<dbReference type="EMBL" id="JAVDYI010000001">
    <property type="protein sequence ID" value="MDR7360024.1"/>
    <property type="molecule type" value="Genomic_DNA"/>
</dbReference>